<gene>
    <name evidence="1" type="ORF">B0J13DRAFT_528897</name>
</gene>
<accession>A0A9P9EAG1</accession>
<dbReference type="Proteomes" id="UP000717696">
    <property type="component" value="Unassembled WGS sequence"/>
</dbReference>
<organism evidence="1 2">
    <name type="scientific">Dactylonectria estremocensis</name>
    <dbReference type="NCBI Taxonomy" id="1079267"/>
    <lineage>
        <taxon>Eukaryota</taxon>
        <taxon>Fungi</taxon>
        <taxon>Dikarya</taxon>
        <taxon>Ascomycota</taxon>
        <taxon>Pezizomycotina</taxon>
        <taxon>Sordariomycetes</taxon>
        <taxon>Hypocreomycetidae</taxon>
        <taxon>Hypocreales</taxon>
        <taxon>Nectriaceae</taxon>
        <taxon>Dactylonectria</taxon>
    </lineage>
</organism>
<dbReference type="AlphaFoldDB" id="A0A9P9EAG1"/>
<keyword evidence="2" id="KW-1185">Reference proteome</keyword>
<protein>
    <submittedName>
        <fullName evidence="1">Uncharacterized protein</fullName>
    </submittedName>
</protein>
<evidence type="ECO:0000313" key="1">
    <source>
        <dbReference type="EMBL" id="KAH7134790.1"/>
    </source>
</evidence>
<name>A0A9P9EAG1_9HYPO</name>
<dbReference type="EMBL" id="JAGMUU010000017">
    <property type="protein sequence ID" value="KAH7134790.1"/>
    <property type="molecule type" value="Genomic_DNA"/>
</dbReference>
<evidence type="ECO:0000313" key="2">
    <source>
        <dbReference type="Proteomes" id="UP000717696"/>
    </source>
</evidence>
<dbReference type="OrthoDB" id="5106942at2759"/>
<reference evidence="1" key="1">
    <citation type="journal article" date="2021" name="Nat. Commun.">
        <title>Genetic determinants of endophytism in the Arabidopsis root mycobiome.</title>
        <authorList>
            <person name="Mesny F."/>
            <person name="Miyauchi S."/>
            <person name="Thiergart T."/>
            <person name="Pickel B."/>
            <person name="Atanasova L."/>
            <person name="Karlsson M."/>
            <person name="Huettel B."/>
            <person name="Barry K.W."/>
            <person name="Haridas S."/>
            <person name="Chen C."/>
            <person name="Bauer D."/>
            <person name="Andreopoulos W."/>
            <person name="Pangilinan J."/>
            <person name="LaButti K."/>
            <person name="Riley R."/>
            <person name="Lipzen A."/>
            <person name="Clum A."/>
            <person name="Drula E."/>
            <person name="Henrissat B."/>
            <person name="Kohler A."/>
            <person name="Grigoriev I.V."/>
            <person name="Martin F.M."/>
            <person name="Hacquard S."/>
        </authorList>
    </citation>
    <scope>NUCLEOTIDE SEQUENCE</scope>
    <source>
        <strain evidence="1">MPI-CAGE-AT-0021</strain>
    </source>
</reference>
<sequence length="299" mass="33635">MATYFNLISPEERQEKALNIATHHLSFGQLNIAFSAVPIIPIVSRLSLRGESRSEVLFVPYFSQVPSRPDNSTLINDARSPATAYHAMVDSTRHDITGSSGHLEVNHWGRKQIEHIWSTYQECWGYDDALGLLEEEFALHGLESTEGWETADHDTPLLHLYKQVRNLIENHYIAPLEDNFETHVYKAVEDTAKAVARSELKTAQQIDDALPSHAEVLAIRFIDPCEPVASDICLRLMGIGQAHLLQITAIRPESAKPPLSDGNLTPDRFRETFDARTYPESPSFTRAKIWSSSPSSFIE</sequence>
<proteinExistence type="predicted"/>
<comment type="caution">
    <text evidence="1">The sequence shown here is derived from an EMBL/GenBank/DDBJ whole genome shotgun (WGS) entry which is preliminary data.</text>
</comment>